<name>A0A1I1MPN2_9GAMM</name>
<feature type="active site" description="Cysteine sulfenic acid (-SOH) intermediate" evidence="3">
    <location>
        <position position="49"/>
    </location>
</feature>
<dbReference type="InterPro" id="IPR036249">
    <property type="entry name" value="Thioredoxin-like_sf"/>
</dbReference>
<evidence type="ECO:0000313" key="7">
    <source>
        <dbReference type="Proteomes" id="UP000198862"/>
    </source>
</evidence>
<keyword evidence="1 4" id="KW-0575">Peroxidase</keyword>
<comment type="catalytic activity">
    <reaction evidence="4">
        <text>a hydroperoxide + 2 glutathione = an alcohol + glutathione disulfide + H2O</text>
        <dbReference type="Rhea" id="RHEA:62632"/>
        <dbReference type="ChEBI" id="CHEBI:15377"/>
        <dbReference type="ChEBI" id="CHEBI:30879"/>
        <dbReference type="ChEBI" id="CHEBI:35924"/>
        <dbReference type="ChEBI" id="CHEBI:57925"/>
        <dbReference type="ChEBI" id="CHEBI:58297"/>
        <dbReference type="EC" id="1.11.1.27"/>
    </reaction>
</comment>
<proteinExistence type="inferred from homology"/>
<gene>
    <name evidence="6" type="ORF">SAMN02745724_02769</name>
</gene>
<comment type="function">
    <text evidence="4">Thiol-specific peroxidase that catalyzes the reduction of hydrogen peroxide and organic hydroperoxides to water and alcohols, respectively. Plays a role in cell protection against oxidative stress by detoxifying peroxides.</text>
</comment>
<dbReference type="OrthoDB" id="9800621at2"/>
<dbReference type="GO" id="GO:0005737">
    <property type="term" value="C:cytoplasm"/>
    <property type="evidence" value="ECO:0007669"/>
    <property type="project" value="TreeGrafter"/>
</dbReference>
<evidence type="ECO:0000313" key="6">
    <source>
        <dbReference type="EMBL" id="SFC87444.1"/>
    </source>
</evidence>
<accession>A0A1I1MPN2</accession>
<evidence type="ECO:0000256" key="2">
    <source>
        <dbReference type="ARBA" id="ARBA00023002"/>
    </source>
</evidence>
<dbReference type="AlphaFoldDB" id="A0A1I1MPN2"/>
<evidence type="ECO:0000259" key="5">
    <source>
        <dbReference type="Pfam" id="PF08534"/>
    </source>
</evidence>
<keyword evidence="4" id="KW-0049">Antioxidant</keyword>
<dbReference type="GO" id="GO:0045454">
    <property type="term" value="P:cell redox homeostasis"/>
    <property type="evidence" value="ECO:0007669"/>
    <property type="project" value="TreeGrafter"/>
</dbReference>
<dbReference type="Pfam" id="PF08534">
    <property type="entry name" value="Redoxin"/>
    <property type="match status" value="1"/>
</dbReference>
<sequence>MNSLINQKLPESQFKTLSSNRIDTFPTSVLFDGKKIFVIGGVGAFTPICTKQHLPDFIPYAKQLKDEKIIDEVFCICVTDPFVLSAWAKSLGLTDEIIMLTDTNAEFTKKIGLNIDLSDLGLGIRSTRFAMLVEDSVITLLNVEKQPQDINTTSKANISRWFSI</sequence>
<evidence type="ECO:0000256" key="4">
    <source>
        <dbReference type="RuleBase" id="RU366011"/>
    </source>
</evidence>
<keyword evidence="2 4" id="KW-0560">Oxidoreductase</keyword>
<evidence type="ECO:0000256" key="3">
    <source>
        <dbReference type="PIRSR" id="PIRSR637944-1"/>
    </source>
</evidence>
<dbReference type="CDD" id="cd03013">
    <property type="entry name" value="PRX5_like"/>
    <property type="match status" value="1"/>
</dbReference>
<comment type="similarity">
    <text evidence="4">Belongs to the peroxiredoxin family. Prx5 subfamily.</text>
</comment>
<dbReference type="GO" id="GO:0042744">
    <property type="term" value="P:hydrogen peroxide catabolic process"/>
    <property type="evidence" value="ECO:0007669"/>
    <property type="project" value="TreeGrafter"/>
</dbReference>
<evidence type="ECO:0000256" key="1">
    <source>
        <dbReference type="ARBA" id="ARBA00022559"/>
    </source>
</evidence>
<dbReference type="InterPro" id="IPR013740">
    <property type="entry name" value="Redoxin"/>
</dbReference>
<dbReference type="GO" id="GO:0034599">
    <property type="term" value="P:cellular response to oxidative stress"/>
    <property type="evidence" value="ECO:0007669"/>
    <property type="project" value="InterPro"/>
</dbReference>
<reference evidence="6 7" key="1">
    <citation type="submission" date="2016-10" db="EMBL/GenBank/DDBJ databases">
        <authorList>
            <person name="de Groot N.N."/>
        </authorList>
    </citation>
    <scope>NUCLEOTIDE SEQUENCE [LARGE SCALE GENOMIC DNA]</scope>
    <source>
        <strain evidence="6 7">DSM 6059</strain>
    </source>
</reference>
<dbReference type="STRING" id="1123010.SAMN02745724_02769"/>
<dbReference type="PANTHER" id="PTHR10430">
    <property type="entry name" value="PEROXIREDOXIN"/>
    <property type="match status" value="1"/>
</dbReference>
<protein>
    <recommendedName>
        <fullName evidence="4">Glutathione-dependent peroxiredoxin</fullName>
        <ecNumber evidence="4">1.11.1.27</ecNumber>
    </recommendedName>
</protein>
<dbReference type="Gene3D" id="3.40.30.10">
    <property type="entry name" value="Glutaredoxin"/>
    <property type="match status" value="1"/>
</dbReference>
<dbReference type="Proteomes" id="UP000198862">
    <property type="component" value="Unassembled WGS sequence"/>
</dbReference>
<dbReference type="InterPro" id="IPR037944">
    <property type="entry name" value="PRX5-like"/>
</dbReference>
<dbReference type="RefSeq" id="WP_091984933.1">
    <property type="nucleotide sequence ID" value="NZ_FOLO01000021.1"/>
</dbReference>
<organism evidence="6 7">
    <name type="scientific">Pseudoalteromonas denitrificans DSM 6059</name>
    <dbReference type="NCBI Taxonomy" id="1123010"/>
    <lineage>
        <taxon>Bacteria</taxon>
        <taxon>Pseudomonadati</taxon>
        <taxon>Pseudomonadota</taxon>
        <taxon>Gammaproteobacteria</taxon>
        <taxon>Alteromonadales</taxon>
        <taxon>Pseudoalteromonadaceae</taxon>
        <taxon>Pseudoalteromonas</taxon>
    </lineage>
</organism>
<feature type="domain" description="Redoxin" evidence="5">
    <location>
        <begin position="7"/>
        <end position="154"/>
    </location>
</feature>
<keyword evidence="7" id="KW-1185">Reference proteome</keyword>
<dbReference type="PANTHER" id="PTHR10430:SF16">
    <property type="entry name" value="PEROXIREDOXIN-5, MITOCHONDRIAL"/>
    <property type="match status" value="1"/>
</dbReference>
<keyword evidence="4" id="KW-0676">Redox-active center</keyword>
<dbReference type="SUPFAM" id="SSF52833">
    <property type="entry name" value="Thioredoxin-like"/>
    <property type="match status" value="1"/>
</dbReference>
<dbReference type="GO" id="GO:0008379">
    <property type="term" value="F:thioredoxin peroxidase activity"/>
    <property type="evidence" value="ECO:0007669"/>
    <property type="project" value="InterPro"/>
</dbReference>
<dbReference type="EMBL" id="FOLO01000021">
    <property type="protein sequence ID" value="SFC87444.1"/>
    <property type="molecule type" value="Genomic_DNA"/>
</dbReference>
<dbReference type="EC" id="1.11.1.27" evidence="4"/>